<protein>
    <submittedName>
        <fullName evidence="1">Uncharacterized protein</fullName>
    </submittedName>
</protein>
<dbReference type="RefSeq" id="WP_309654517.1">
    <property type="nucleotide sequence ID" value="NZ_JARWAN010000001.1"/>
</dbReference>
<proteinExistence type="predicted"/>
<gene>
    <name evidence="1" type="ORF">QC823_01135</name>
</gene>
<reference evidence="1 2" key="1">
    <citation type="submission" date="2023-04" db="EMBL/GenBank/DDBJ databases">
        <title>A long-awaited taxogenomic arrangement of the family Halomonadaceae.</title>
        <authorList>
            <person name="De La Haba R."/>
            <person name="Chuvochina M."/>
            <person name="Wittouck S."/>
            <person name="Arahal D.R."/>
            <person name="Sanchez-Porro C."/>
            <person name="Hugenholtz P."/>
            <person name="Ventosa A."/>
        </authorList>
    </citation>
    <scope>NUCLEOTIDE SEQUENCE [LARGE SCALE GENOMIC DNA]</scope>
    <source>
        <strain evidence="1 2">DSM 21020</strain>
    </source>
</reference>
<keyword evidence="2" id="KW-1185">Reference proteome</keyword>
<evidence type="ECO:0000313" key="1">
    <source>
        <dbReference type="EMBL" id="MDR5897599.1"/>
    </source>
</evidence>
<evidence type="ECO:0000313" key="2">
    <source>
        <dbReference type="Proteomes" id="UP001254564"/>
    </source>
</evidence>
<organism evidence="1 2">
    <name type="scientific">Vreelandella vilamensis</name>
    <dbReference type="NCBI Taxonomy" id="531309"/>
    <lineage>
        <taxon>Bacteria</taxon>
        <taxon>Pseudomonadati</taxon>
        <taxon>Pseudomonadota</taxon>
        <taxon>Gammaproteobacteria</taxon>
        <taxon>Oceanospirillales</taxon>
        <taxon>Halomonadaceae</taxon>
        <taxon>Vreelandella</taxon>
    </lineage>
</organism>
<dbReference type="Proteomes" id="UP001254564">
    <property type="component" value="Unassembled WGS sequence"/>
</dbReference>
<name>A0ABU1GZX2_9GAMM</name>
<dbReference type="EMBL" id="JARWAN010000001">
    <property type="protein sequence ID" value="MDR5897599.1"/>
    <property type="molecule type" value="Genomic_DNA"/>
</dbReference>
<sequence>MTIRDTEHTHGLPLWPRALKTALVVGPLLTIINQCEALWQLTGH</sequence>
<accession>A0ABU1GZX2</accession>
<comment type="caution">
    <text evidence="1">The sequence shown here is derived from an EMBL/GenBank/DDBJ whole genome shotgun (WGS) entry which is preliminary data.</text>
</comment>